<feature type="domain" description="AMP-dependent synthetase/ligase" evidence="2">
    <location>
        <begin position="24"/>
        <end position="375"/>
    </location>
</feature>
<dbReference type="EC" id="6.2.1.25" evidence="4"/>
<evidence type="ECO:0000259" key="3">
    <source>
        <dbReference type="Pfam" id="PF13193"/>
    </source>
</evidence>
<dbReference type="PANTHER" id="PTHR43352">
    <property type="entry name" value="ACETYL-COA SYNTHETASE"/>
    <property type="match status" value="1"/>
</dbReference>
<dbReference type="Pfam" id="PF13193">
    <property type="entry name" value="AMP-binding_C"/>
    <property type="match status" value="1"/>
</dbReference>
<evidence type="ECO:0000256" key="1">
    <source>
        <dbReference type="ARBA" id="ARBA00022598"/>
    </source>
</evidence>
<accession>A0A6J4RAR1</accession>
<gene>
    <name evidence="4" type="ORF">AVDCRST_MAG25-1408</name>
</gene>
<feature type="domain" description="AMP-binding enzyme C-terminal" evidence="3">
    <location>
        <begin position="425"/>
        <end position="502"/>
    </location>
</feature>
<dbReference type="EMBL" id="CADCVI010000086">
    <property type="protein sequence ID" value="CAA9465026.1"/>
    <property type="molecule type" value="Genomic_DNA"/>
</dbReference>
<dbReference type="GO" id="GO:0044550">
    <property type="term" value="P:secondary metabolite biosynthetic process"/>
    <property type="evidence" value="ECO:0007669"/>
    <property type="project" value="TreeGrafter"/>
</dbReference>
<dbReference type="PANTHER" id="PTHR43352:SF1">
    <property type="entry name" value="ANTHRANILATE--COA LIGASE"/>
    <property type="match status" value="1"/>
</dbReference>
<dbReference type="GO" id="GO:0018858">
    <property type="term" value="F:benzoate-CoA ligase activity"/>
    <property type="evidence" value="ECO:0007669"/>
    <property type="project" value="UniProtKB-EC"/>
</dbReference>
<dbReference type="Pfam" id="PF00501">
    <property type="entry name" value="AMP-binding"/>
    <property type="match status" value="1"/>
</dbReference>
<evidence type="ECO:0000259" key="2">
    <source>
        <dbReference type="Pfam" id="PF00501"/>
    </source>
</evidence>
<keyword evidence="1 4" id="KW-0436">Ligase</keyword>
<dbReference type="InterPro" id="IPR045851">
    <property type="entry name" value="AMP-bd_C_sf"/>
</dbReference>
<protein>
    <submittedName>
        <fullName evidence="4">Benzoate--CoA ligase</fullName>
        <ecNumber evidence="4">6.2.1.25</ecNumber>
    </submittedName>
</protein>
<dbReference type="Gene3D" id="3.30.300.30">
    <property type="match status" value="1"/>
</dbReference>
<dbReference type="NCBIfam" id="TIGR02262">
    <property type="entry name" value="benz_CoA_lig"/>
    <property type="match status" value="1"/>
</dbReference>
<dbReference type="AlphaFoldDB" id="A0A6J4RAR1"/>
<dbReference type="GO" id="GO:0005524">
    <property type="term" value="F:ATP binding"/>
    <property type="evidence" value="ECO:0007669"/>
    <property type="project" value="InterPro"/>
</dbReference>
<evidence type="ECO:0000313" key="4">
    <source>
        <dbReference type="EMBL" id="CAA9465026.1"/>
    </source>
</evidence>
<dbReference type="Gene3D" id="2.30.38.10">
    <property type="entry name" value="Luciferase, Domain 3"/>
    <property type="match status" value="1"/>
</dbReference>
<name>A0A6J4RAR1_9ACTN</name>
<organism evidence="4">
    <name type="scientific">uncultured Rubrobacteraceae bacterium</name>
    <dbReference type="NCBI Taxonomy" id="349277"/>
    <lineage>
        <taxon>Bacteria</taxon>
        <taxon>Bacillati</taxon>
        <taxon>Actinomycetota</taxon>
        <taxon>Rubrobacteria</taxon>
        <taxon>Rubrobacterales</taxon>
        <taxon>Rubrobacteraceae</taxon>
        <taxon>environmental samples</taxon>
    </lineage>
</organism>
<dbReference type="SUPFAM" id="SSF56801">
    <property type="entry name" value="Acetyl-CoA synthetase-like"/>
    <property type="match status" value="1"/>
</dbReference>
<sequence length="525" mass="58964">MISVPDWYNASLIVDRNLEAGRAEGVAIFYGDEQVTYGELARRINRLGHALKGLGVRQEERVLLVLNDTPSFPTAFFAAIRIGAVPIPVNTLLKAEDYRYFVENSRARAVVTDLQHYEKVRAGLEGYDEPVELILTNGRVEGEQILEDLLEAGDDELAPASTHKDDPAFWLYSSGSTGKPKGTVHLQHDINYTCETYARHVLEITESDRVYSASNLFHAYGLGNGISFPYWAGASTVLYSGRPTPQVVLENIQRYKPTLFFSVPTLYNAILNYENATDYDLSSIRQCASAAEALPAGMWRRWKETFGSTILDGIGSTEMLHIFISNTLDGLKPGSSGRPVPGYKARILNDEGYPVEPGEAGYLSVKGDSAAAYYWRNHEKTKATMQGEWLFAGDWYRMDEDGYYWYEGRSDDMIKVSGLWVSPVEVESTLMDHPAVIEAAAVGIPVGGLTRVKANIILREGYEGSDNLTEELQTWCKDRLKRYQYPHLVEFVDELPKTVTGKIQRFKLRQPEPEVEMPRQKDELV</sequence>
<dbReference type="Gene3D" id="3.40.50.980">
    <property type="match status" value="1"/>
</dbReference>
<reference evidence="4" key="1">
    <citation type="submission" date="2020-02" db="EMBL/GenBank/DDBJ databases">
        <authorList>
            <person name="Meier V. D."/>
        </authorList>
    </citation>
    <scope>NUCLEOTIDE SEQUENCE</scope>
    <source>
        <strain evidence="4">AVDCRST_MAG25</strain>
    </source>
</reference>
<dbReference type="InterPro" id="IPR025110">
    <property type="entry name" value="AMP-bd_C"/>
</dbReference>
<proteinExistence type="predicted"/>
<dbReference type="Gene3D" id="3.40.50.12820">
    <property type="match status" value="1"/>
</dbReference>
<dbReference type="InterPro" id="IPR011957">
    <property type="entry name" value="Benz_CoA_lig"/>
</dbReference>
<dbReference type="InterPro" id="IPR000873">
    <property type="entry name" value="AMP-dep_synth/lig_dom"/>
</dbReference>